<protein>
    <recommendedName>
        <fullName evidence="10">Glycosyl hydrolase family 4 C-terminal domain-containing protein</fullName>
    </recommendedName>
</protein>
<organism evidence="11">
    <name type="scientific">marine metagenome</name>
    <dbReference type="NCBI Taxonomy" id="408172"/>
    <lineage>
        <taxon>unclassified sequences</taxon>
        <taxon>metagenomes</taxon>
        <taxon>ecological metagenomes</taxon>
    </lineage>
</organism>
<gene>
    <name evidence="11" type="ORF">METZ01_LOCUS65945</name>
</gene>
<evidence type="ECO:0000256" key="3">
    <source>
        <dbReference type="ARBA" id="ARBA00010141"/>
    </source>
</evidence>
<dbReference type="PRINTS" id="PR00732">
    <property type="entry name" value="GLHYDRLASE4"/>
</dbReference>
<evidence type="ECO:0000259" key="10">
    <source>
        <dbReference type="Pfam" id="PF11975"/>
    </source>
</evidence>
<keyword evidence="7" id="KW-0464">Manganese</keyword>
<comment type="cofactor">
    <cofactor evidence="2">
        <name>Mn(2+)</name>
        <dbReference type="ChEBI" id="CHEBI:29035"/>
    </cofactor>
</comment>
<evidence type="ECO:0000256" key="1">
    <source>
        <dbReference type="ARBA" id="ARBA00001911"/>
    </source>
</evidence>
<reference evidence="11" key="1">
    <citation type="submission" date="2018-05" db="EMBL/GenBank/DDBJ databases">
        <authorList>
            <person name="Lanie J.A."/>
            <person name="Ng W.-L."/>
            <person name="Kazmierczak K.M."/>
            <person name="Andrzejewski T.M."/>
            <person name="Davidsen T.M."/>
            <person name="Wayne K.J."/>
            <person name="Tettelin H."/>
            <person name="Glass J.I."/>
            <person name="Rusch D."/>
            <person name="Podicherti R."/>
            <person name="Tsui H.-C.T."/>
            <person name="Winkler M.E."/>
        </authorList>
    </citation>
    <scope>NUCLEOTIDE SEQUENCE</scope>
</reference>
<dbReference type="SUPFAM" id="SSF56327">
    <property type="entry name" value="LDH C-terminal domain-like"/>
    <property type="match status" value="1"/>
</dbReference>
<evidence type="ECO:0000256" key="8">
    <source>
        <dbReference type="ARBA" id="ARBA00023277"/>
    </source>
</evidence>
<evidence type="ECO:0000313" key="11">
    <source>
        <dbReference type="EMBL" id="SVA13091.1"/>
    </source>
</evidence>
<dbReference type="InterPro" id="IPR022616">
    <property type="entry name" value="Glyco_hydro_4_C"/>
</dbReference>
<evidence type="ECO:0000256" key="9">
    <source>
        <dbReference type="ARBA" id="ARBA00023295"/>
    </source>
</evidence>
<evidence type="ECO:0000256" key="2">
    <source>
        <dbReference type="ARBA" id="ARBA00001936"/>
    </source>
</evidence>
<keyword evidence="8" id="KW-0119">Carbohydrate metabolism</keyword>
<dbReference type="Pfam" id="PF11975">
    <property type="entry name" value="Glyco_hydro_4C"/>
    <property type="match status" value="1"/>
</dbReference>
<evidence type="ECO:0000256" key="5">
    <source>
        <dbReference type="ARBA" id="ARBA00022801"/>
    </source>
</evidence>
<dbReference type="PANTHER" id="PTHR32092:SF6">
    <property type="entry name" value="ALPHA-GALACTOSIDASE"/>
    <property type="match status" value="1"/>
</dbReference>
<sequence>MNKRIVLIGAGSTNFGLGTVGDIFKSDILQGSTIVLHDINRDALVQTEKITQQYREKNKIDVNIEAHLSRKDALQGADYCIISIEVGDRFELWEQDWKIPQQYGIKQVFGENGGPGGMFHSMRIIPPILDICEDITRICPDAFVFSYSNPMQRICHTVTTKYPGLKFTGLCHEIGSMERHLPEMLDTPFSNIGIKAGGLNHFSILTEAWYKDTGKDAYPDIREKVPEYFKNYINTWDGQVSKPGAERGLFFELFNRYNYLPITTDSHLGEYLQWAYSVSDHEGILDFYNKYKKKCTTFYDSEETYEDYFDMNVEMNERIVPIMEGIHADLNFEESAVNVPNKGFIEYLPDGIVIEVPAFINKDGVTGMKLENYPKSFSTLLMNQVSVIELTTVAILEQSKDVALQALLADPVVDNVGAAEKLLDTILDLQSPYLDYLQ</sequence>
<proteinExistence type="inferred from homology"/>
<evidence type="ECO:0000256" key="4">
    <source>
        <dbReference type="ARBA" id="ARBA00022723"/>
    </source>
</evidence>
<keyword evidence="9" id="KW-0326">Glycosidase</keyword>
<dbReference type="GO" id="GO:0004553">
    <property type="term" value="F:hydrolase activity, hydrolyzing O-glycosyl compounds"/>
    <property type="evidence" value="ECO:0007669"/>
    <property type="project" value="InterPro"/>
</dbReference>
<dbReference type="InterPro" id="IPR053715">
    <property type="entry name" value="GH4_Enzyme_sf"/>
</dbReference>
<keyword evidence="6" id="KW-0520">NAD</keyword>
<dbReference type="InterPro" id="IPR001088">
    <property type="entry name" value="Glyco_hydro_4"/>
</dbReference>
<comment type="similarity">
    <text evidence="3">Belongs to the glycosyl hydrolase 4 family.</text>
</comment>
<keyword evidence="4" id="KW-0479">Metal-binding</keyword>
<keyword evidence="5" id="KW-0378">Hydrolase</keyword>
<dbReference type="GO" id="GO:0046872">
    <property type="term" value="F:metal ion binding"/>
    <property type="evidence" value="ECO:0007669"/>
    <property type="project" value="UniProtKB-KW"/>
</dbReference>
<evidence type="ECO:0000256" key="7">
    <source>
        <dbReference type="ARBA" id="ARBA00023211"/>
    </source>
</evidence>
<feature type="domain" description="Glycosyl hydrolase family 4 C-terminal" evidence="10">
    <location>
        <begin position="198"/>
        <end position="413"/>
    </location>
</feature>
<dbReference type="EMBL" id="UINC01004269">
    <property type="protein sequence ID" value="SVA13091.1"/>
    <property type="molecule type" value="Genomic_DNA"/>
</dbReference>
<accession>A0A381TC48</accession>
<dbReference type="GO" id="GO:0016616">
    <property type="term" value="F:oxidoreductase activity, acting on the CH-OH group of donors, NAD or NADP as acceptor"/>
    <property type="evidence" value="ECO:0007669"/>
    <property type="project" value="InterPro"/>
</dbReference>
<name>A0A381TC48_9ZZZZ</name>
<dbReference type="AlphaFoldDB" id="A0A381TC48"/>
<evidence type="ECO:0000256" key="6">
    <source>
        <dbReference type="ARBA" id="ARBA00023027"/>
    </source>
</evidence>
<dbReference type="InterPro" id="IPR036291">
    <property type="entry name" value="NAD(P)-bd_dom_sf"/>
</dbReference>
<comment type="cofactor">
    <cofactor evidence="1">
        <name>NAD(+)</name>
        <dbReference type="ChEBI" id="CHEBI:57540"/>
    </cofactor>
</comment>
<dbReference type="PANTHER" id="PTHR32092">
    <property type="entry name" value="6-PHOSPHO-BETA-GLUCOSIDASE-RELATED"/>
    <property type="match status" value="1"/>
</dbReference>
<dbReference type="Pfam" id="PF02056">
    <property type="entry name" value="Glyco_hydro_4"/>
    <property type="match status" value="1"/>
</dbReference>
<dbReference type="SUPFAM" id="SSF51735">
    <property type="entry name" value="NAD(P)-binding Rossmann-fold domains"/>
    <property type="match status" value="1"/>
</dbReference>
<dbReference type="GO" id="GO:0005975">
    <property type="term" value="P:carbohydrate metabolic process"/>
    <property type="evidence" value="ECO:0007669"/>
    <property type="project" value="InterPro"/>
</dbReference>
<dbReference type="Gene3D" id="3.90.1820.10">
    <property type="entry name" value="AglA-like glucosidase"/>
    <property type="match status" value="1"/>
</dbReference>
<dbReference type="InterPro" id="IPR015955">
    <property type="entry name" value="Lactate_DH/Glyco_Ohase_4_C"/>
</dbReference>